<sequence length="123" mass="14133">MVTQRPQRHVHACMQPRDELQTVVEVEAKRQMLAVGQQLHFFEWAADILILCVFFEITVRIEPHETNIQLVQSGEAGKLQGDVVGTRYQRGRGEDDPLLLSPWKCALLWRKGLAQIIRHTYSG</sequence>
<organism evidence="1 2">
    <name type="scientific">Babesia caballi</name>
    <dbReference type="NCBI Taxonomy" id="5871"/>
    <lineage>
        <taxon>Eukaryota</taxon>
        <taxon>Sar</taxon>
        <taxon>Alveolata</taxon>
        <taxon>Apicomplexa</taxon>
        <taxon>Aconoidasida</taxon>
        <taxon>Piroplasmida</taxon>
        <taxon>Babesiidae</taxon>
        <taxon>Babesia</taxon>
    </lineage>
</organism>
<dbReference type="EMBL" id="BPLF01000001">
    <property type="protein sequence ID" value="GIX61728.1"/>
    <property type="molecule type" value="Genomic_DNA"/>
</dbReference>
<evidence type="ECO:0000313" key="2">
    <source>
        <dbReference type="Proteomes" id="UP001497744"/>
    </source>
</evidence>
<name>A0AAV4LPW1_BABCB</name>
<proteinExistence type="predicted"/>
<dbReference type="AlphaFoldDB" id="A0AAV4LPW1"/>
<comment type="caution">
    <text evidence="1">The sequence shown here is derived from an EMBL/GenBank/DDBJ whole genome shotgun (WGS) entry which is preliminary data.</text>
</comment>
<protein>
    <submittedName>
        <fullName evidence="1">Oxygen-insensitive NADPH nitroreductase</fullName>
    </submittedName>
</protein>
<dbReference type="RefSeq" id="XP_067713799.1">
    <property type="nucleotide sequence ID" value="XM_067857698.1"/>
</dbReference>
<keyword evidence="2" id="KW-1185">Reference proteome</keyword>
<reference evidence="1 2" key="1">
    <citation type="submission" date="2021-06" db="EMBL/GenBank/DDBJ databases">
        <title>Genome sequence of Babesia caballi.</title>
        <authorList>
            <person name="Yamagishi J."/>
            <person name="Kidaka T."/>
            <person name="Ochi A."/>
        </authorList>
    </citation>
    <scope>NUCLEOTIDE SEQUENCE [LARGE SCALE GENOMIC DNA]</scope>
    <source>
        <strain evidence="1">USDA-D6B2</strain>
    </source>
</reference>
<dbReference type="Proteomes" id="UP001497744">
    <property type="component" value="Unassembled WGS sequence"/>
</dbReference>
<accession>A0AAV4LPW1</accession>
<evidence type="ECO:0000313" key="1">
    <source>
        <dbReference type="EMBL" id="GIX61728.1"/>
    </source>
</evidence>
<gene>
    <name evidence="1" type="ORF">BcabD6B2_11630</name>
</gene>
<dbReference type="GeneID" id="94193211"/>